<dbReference type="Gene3D" id="2.40.70.10">
    <property type="entry name" value="Acid Proteases"/>
    <property type="match status" value="2"/>
</dbReference>
<dbReference type="InterPro" id="IPR033121">
    <property type="entry name" value="PEPTIDASE_A1"/>
</dbReference>
<feature type="chain" id="PRO_5003411021" description="Peptidase A1 domain-containing protein" evidence="4">
    <location>
        <begin position="21"/>
        <end position="609"/>
    </location>
</feature>
<dbReference type="EMBL" id="HE580269">
    <property type="protein sequence ID" value="CCD24121.1"/>
    <property type="molecule type" value="Genomic_DNA"/>
</dbReference>
<name>G0W8L0_NAUDC</name>
<comment type="similarity">
    <text evidence="1">Belongs to the peptidase A1 family.</text>
</comment>
<protein>
    <recommendedName>
        <fullName evidence="5">Peptidase A1 domain-containing protein</fullName>
    </recommendedName>
</protein>
<dbReference type="PANTHER" id="PTHR47966:SF65">
    <property type="entry name" value="ASPARTIC-TYPE ENDOPEPTIDASE"/>
    <property type="match status" value="1"/>
</dbReference>
<dbReference type="KEGG" id="ndi:NDAI_0C04610"/>
<feature type="signal peptide" evidence="4">
    <location>
        <begin position="1"/>
        <end position="20"/>
    </location>
</feature>
<evidence type="ECO:0000256" key="1">
    <source>
        <dbReference type="ARBA" id="ARBA00007447"/>
    </source>
</evidence>
<dbReference type="OrthoDB" id="771136at2759"/>
<accession>G0W8L0</accession>
<keyword evidence="3" id="KW-0472">Membrane</keyword>
<sequence length="609" mass="66609">MYLISYLILISSLIFRRTLCATTATSSIEKPFPTINIGTTGSGIYYINITMGTPEQQQELMIDTSQPYTWLLSGSQDLQCNRLNSGCLSGSLYYVKESTSAICINPNRTYHMAFIDQSEINGTHVIDMMNFTNVDVNTAYAHSTYNTKNNKGLINLGTNYLGVSNVSFINADDTVPYAMGSLGLSGKITGTGTDIDSSNFDNSYDFLDRLYQTNLIDSHSYSLWLAMNQTYNGTRVQNSVTSSFGKLILGAVDPTLFTGSFLQFEMLPALESDSATETIGYPIIPMGPIYVVSKSGEMANVTSKDFLEPVFLDSTYTSTYLPLNMIIQVAIQIGAMYVESLERWLVPCNIANQHATLDFTFQDVSIRVPLTDLLGTTYDSSTNTSMHFSTGDEACYLKIFSNQMTGYNILGRPFLKHVYMAVDLDGNNIAIAQATQEEELQAKENVLDEEEDFTFASGLVKRANSNNNTINASITTIATRRSSSSSGVLAISSGYIPYATSLNMSKVYTRLFASTVSSKRVAIPGPYTASVYSNGIVVGPGRSFYVTSTSSATTRSSTTHFDSFVVTAMDNSTDAQYTMSAMGSPSGLQRCTLTMLVVLVSGFFLNLFL</sequence>
<dbReference type="PRINTS" id="PR00792">
    <property type="entry name" value="PEPSIN"/>
</dbReference>
<dbReference type="OMA" id="KNIYMAM"/>
<dbReference type="InterPro" id="IPR001461">
    <property type="entry name" value="Aspartic_peptidase_A1"/>
</dbReference>
<dbReference type="InterPro" id="IPR021109">
    <property type="entry name" value="Peptidase_aspartic_dom_sf"/>
</dbReference>
<dbReference type="SUPFAM" id="SSF50630">
    <property type="entry name" value="Acid proteases"/>
    <property type="match status" value="1"/>
</dbReference>
<dbReference type="Pfam" id="PF00026">
    <property type="entry name" value="Asp"/>
    <property type="match status" value="1"/>
</dbReference>
<evidence type="ECO:0000256" key="4">
    <source>
        <dbReference type="SAM" id="SignalP"/>
    </source>
</evidence>
<dbReference type="RefSeq" id="XP_003669364.1">
    <property type="nucleotide sequence ID" value="XM_003669316.1"/>
</dbReference>
<feature type="active site" evidence="2">
    <location>
        <position position="313"/>
    </location>
</feature>
<dbReference type="HOGENOM" id="CLU_023427_0_0_1"/>
<evidence type="ECO:0000259" key="5">
    <source>
        <dbReference type="PROSITE" id="PS51767"/>
    </source>
</evidence>
<dbReference type="PANTHER" id="PTHR47966">
    <property type="entry name" value="BETA-SITE APP-CLEAVING ENZYME, ISOFORM A-RELATED"/>
    <property type="match status" value="1"/>
</dbReference>
<gene>
    <name evidence="6" type="primary">NDAI0C04610</name>
    <name evidence="6" type="ordered locus">NDAI_0C04610</name>
</gene>
<dbReference type="Proteomes" id="UP000000689">
    <property type="component" value="Chromosome 3"/>
</dbReference>
<proteinExistence type="inferred from homology"/>
<organism evidence="6 7">
    <name type="scientific">Naumovozyma dairenensis (strain ATCC 10597 / BCRC 20456 / CBS 421 / NBRC 0211 / NRRL Y-12639)</name>
    <name type="common">Saccharomyces dairenensis</name>
    <dbReference type="NCBI Taxonomy" id="1071378"/>
    <lineage>
        <taxon>Eukaryota</taxon>
        <taxon>Fungi</taxon>
        <taxon>Dikarya</taxon>
        <taxon>Ascomycota</taxon>
        <taxon>Saccharomycotina</taxon>
        <taxon>Saccharomycetes</taxon>
        <taxon>Saccharomycetales</taxon>
        <taxon>Saccharomycetaceae</taxon>
        <taxon>Naumovozyma</taxon>
    </lineage>
</organism>
<dbReference type="eggNOG" id="KOG1339">
    <property type="taxonomic scope" value="Eukaryota"/>
</dbReference>
<feature type="domain" description="Peptidase A1" evidence="5">
    <location>
        <begin position="45"/>
        <end position="432"/>
    </location>
</feature>
<evidence type="ECO:0000256" key="3">
    <source>
        <dbReference type="SAM" id="Phobius"/>
    </source>
</evidence>
<feature type="active site" evidence="2">
    <location>
        <position position="63"/>
    </location>
</feature>
<keyword evidence="7" id="KW-1185">Reference proteome</keyword>
<evidence type="ECO:0000313" key="7">
    <source>
        <dbReference type="Proteomes" id="UP000000689"/>
    </source>
</evidence>
<keyword evidence="4" id="KW-0732">Signal</keyword>
<keyword evidence="3" id="KW-0812">Transmembrane</keyword>
<evidence type="ECO:0000256" key="2">
    <source>
        <dbReference type="PIRSR" id="PIRSR601461-1"/>
    </source>
</evidence>
<dbReference type="GeneID" id="11496593"/>
<feature type="transmembrane region" description="Helical" evidence="3">
    <location>
        <begin position="587"/>
        <end position="608"/>
    </location>
</feature>
<evidence type="ECO:0000313" key="6">
    <source>
        <dbReference type="EMBL" id="CCD24121.1"/>
    </source>
</evidence>
<dbReference type="AlphaFoldDB" id="G0W8L0"/>
<dbReference type="MEROPS" id="A01.097"/>
<dbReference type="PROSITE" id="PS51767">
    <property type="entry name" value="PEPTIDASE_A1"/>
    <property type="match status" value="1"/>
</dbReference>
<dbReference type="GO" id="GO:0004190">
    <property type="term" value="F:aspartic-type endopeptidase activity"/>
    <property type="evidence" value="ECO:0007669"/>
    <property type="project" value="InterPro"/>
</dbReference>
<reference evidence="6 7" key="1">
    <citation type="journal article" date="2011" name="Proc. Natl. Acad. Sci. U.S.A.">
        <title>Evolutionary erosion of yeast sex chromosomes by mating-type switching accidents.</title>
        <authorList>
            <person name="Gordon J.L."/>
            <person name="Armisen D."/>
            <person name="Proux-Wera E."/>
            <person name="Oheigeartaigh S.S."/>
            <person name="Byrne K.P."/>
            <person name="Wolfe K.H."/>
        </authorList>
    </citation>
    <scope>NUCLEOTIDE SEQUENCE [LARGE SCALE GENOMIC DNA]</scope>
    <source>
        <strain evidence="7">ATCC 10597 / BCRC 20456 / CBS 421 / NBRC 0211 / NRRL Y-12639</strain>
    </source>
</reference>
<keyword evidence="3" id="KW-1133">Transmembrane helix</keyword>
<dbReference type="GO" id="GO:0006508">
    <property type="term" value="P:proteolysis"/>
    <property type="evidence" value="ECO:0007669"/>
    <property type="project" value="InterPro"/>
</dbReference>